<protein>
    <submittedName>
        <fullName evidence="1">Uncharacterized protein</fullName>
    </submittedName>
</protein>
<dbReference type="AlphaFoldDB" id="A0A4Z2ELM1"/>
<dbReference type="Proteomes" id="UP000314294">
    <property type="component" value="Unassembled WGS sequence"/>
</dbReference>
<dbReference type="EMBL" id="SRLO01005266">
    <property type="protein sequence ID" value="TNN29743.1"/>
    <property type="molecule type" value="Genomic_DNA"/>
</dbReference>
<keyword evidence="2" id="KW-1185">Reference proteome</keyword>
<comment type="caution">
    <text evidence="1">The sequence shown here is derived from an EMBL/GenBank/DDBJ whole genome shotgun (WGS) entry which is preliminary data.</text>
</comment>
<proteinExistence type="predicted"/>
<evidence type="ECO:0000313" key="2">
    <source>
        <dbReference type="Proteomes" id="UP000314294"/>
    </source>
</evidence>
<evidence type="ECO:0000313" key="1">
    <source>
        <dbReference type="EMBL" id="TNN29743.1"/>
    </source>
</evidence>
<sequence length="70" mass="8183">MLRFPTDLKHHTRKSISLQLFICYPTKSCSVFGDDEHIHFKCLSHRGRAVSGSTDRQPSFYIDFPRSRVQ</sequence>
<name>A0A4Z2ELM1_9TELE</name>
<organism evidence="1 2">
    <name type="scientific">Liparis tanakae</name>
    <name type="common">Tanaka's snailfish</name>
    <dbReference type="NCBI Taxonomy" id="230148"/>
    <lineage>
        <taxon>Eukaryota</taxon>
        <taxon>Metazoa</taxon>
        <taxon>Chordata</taxon>
        <taxon>Craniata</taxon>
        <taxon>Vertebrata</taxon>
        <taxon>Euteleostomi</taxon>
        <taxon>Actinopterygii</taxon>
        <taxon>Neopterygii</taxon>
        <taxon>Teleostei</taxon>
        <taxon>Neoteleostei</taxon>
        <taxon>Acanthomorphata</taxon>
        <taxon>Eupercaria</taxon>
        <taxon>Perciformes</taxon>
        <taxon>Cottioidei</taxon>
        <taxon>Cottales</taxon>
        <taxon>Liparidae</taxon>
        <taxon>Liparis</taxon>
    </lineage>
</organism>
<gene>
    <name evidence="1" type="ORF">EYF80_060108</name>
</gene>
<accession>A0A4Z2ELM1</accession>
<reference evidence="1 2" key="1">
    <citation type="submission" date="2019-03" db="EMBL/GenBank/DDBJ databases">
        <title>First draft genome of Liparis tanakae, snailfish: a comprehensive survey of snailfish specific genes.</title>
        <authorList>
            <person name="Kim W."/>
            <person name="Song I."/>
            <person name="Jeong J.-H."/>
            <person name="Kim D."/>
            <person name="Kim S."/>
            <person name="Ryu S."/>
            <person name="Song J.Y."/>
            <person name="Lee S.K."/>
        </authorList>
    </citation>
    <scope>NUCLEOTIDE SEQUENCE [LARGE SCALE GENOMIC DNA]</scope>
    <source>
        <tissue evidence="1">Muscle</tissue>
    </source>
</reference>